<keyword evidence="1" id="KW-0808">Transferase</keyword>
<dbReference type="InterPro" id="IPR044066">
    <property type="entry name" value="TRIAD_supradom"/>
</dbReference>
<dbReference type="GO" id="GO:0008270">
    <property type="term" value="F:zinc ion binding"/>
    <property type="evidence" value="ECO:0007669"/>
    <property type="project" value="UniProtKB-KW"/>
</dbReference>
<keyword evidence="6" id="KW-0862">Zinc</keyword>
<dbReference type="AlphaFoldDB" id="A0A1J9QU76"/>
<name>A0A1J9QU76_9EURO</name>
<dbReference type="Gene3D" id="1.20.120.1750">
    <property type="match status" value="1"/>
</dbReference>
<comment type="caution">
    <text evidence="8">The sequence shown here is derived from an EMBL/GenBank/DDBJ whole genome shotgun (WGS) entry which is preliminary data.</text>
</comment>
<evidence type="ECO:0000313" key="9">
    <source>
        <dbReference type="Proteomes" id="UP000182235"/>
    </source>
</evidence>
<dbReference type="InterPro" id="IPR031127">
    <property type="entry name" value="E3_UB_ligase_RBR"/>
</dbReference>
<keyword evidence="4" id="KW-0863">Zinc-finger</keyword>
<dbReference type="VEuPathDB" id="FungiDB:AJ78_00602"/>
<dbReference type="SUPFAM" id="SSF57850">
    <property type="entry name" value="RING/U-box"/>
    <property type="match status" value="1"/>
</dbReference>
<dbReference type="Proteomes" id="UP000182235">
    <property type="component" value="Unassembled WGS sequence"/>
</dbReference>
<feature type="domain" description="RING-type" evidence="7">
    <location>
        <begin position="78"/>
        <end position="319"/>
    </location>
</feature>
<evidence type="ECO:0000256" key="3">
    <source>
        <dbReference type="ARBA" id="ARBA00022737"/>
    </source>
</evidence>
<evidence type="ECO:0000256" key="2">
    <source>
        <dbReference type="ARBA" id="ARBA00022723"/>
    </source>
</evidence>
<evidence type="ECO:0000256" key="4">
    <source>
        <dbReference type="ARBA" id="ARBA00022771"/>
    </source>
</evidence>
<dbReference type="GO" id="GO:0016567">
    <property type="term" value="P:protein ubiquitination"/>
    <property type="evidence" value="ECO:0007669"/>
    <property type="project" value="InterPro"/>
</dbReference>
<evidence type="ECO:0000313" key="8">
    <source>
        <dbReference type="EMBL" id="OJD19428.1"/>
    </source>
</evidence>
<keyword evidence="9" id="KW-1185">Reference proteome</keyword>
<accession>A0A1J9QU76</accession>
<reference evidence="8 9" key="1">
    <citation type="submission" date="2015-07" db="EMBL/GenBank/DDBJ databases">
        <title>Emmonsia species relationships and genome sequence.</title>
        <authorList>
            <consortium name="The Broad Institute Genomics Platform"/>
            <person name="Cuomo C.A."/>
            <person name="Munoz J.F."/>
            <person name="Imamovic A."/>
            <person name="Priest M.E."/>
            <person name="Young S."/>
            <person name="Clay O.K."/>
            <person name="McEwen J.G."/>
        </authorList>
    </citation>
    <scope>NUCLEOTIDE SEQUENCE [LARGE SCALE GENOMIC DNA]</scope>
    <source>
        <strain evidence="8 9">UAMH 9510</strain>
    </source>
</reference>
<gene>
    <name evidence="8" type="ORF">AJ78_00602</name>
</gene>
<keyword evidence="2" id="KW-0479">Metal-binding</keyword>
<evidence type="ECO:0000259" key="7">
    <source>
        <dbReference type="PROSITE" id="PS51873"/>
    </source>
</evidence>
<evidence type="ECO:0000256" key="6">
    <source>
        <dbReference type="ARBA" id="ARBA00022833"/>
    </source>
</evidence>
<evidence type="ECO:0000256" key="1">
    <source>
        <dbReference type="ARBA" id="ARBA00022679"/>
    </source>
</evidence>
<sequence>MGCSNSTQAGVESDGDKTVVKSLDSLQASTPSTNSTLFDDELEEEKEFDVAMMELTNEIFATPYSARERRLDQIKGLVVGKCFVCVELFTDKKLLHSACKTCPNFICNDCLRRMFISACRDESQMPPRCCGPLNVGAAVSVLSAEELQLFKNKHEEWATANRVYCPIPTCSAFIPYRLFPFEYRPTYTKLPKLKMQEVLSAPLPPTQPLTPPPTAPISASLSPPEPESIPCPGCSIEICCACKQVAHKGASCPEGAGELDPELAALLEKWKIKRCPKCRGAVRLMFGCNHVACRCGDQWCWLCMQPIEVCQSHGCTYEGTSDDEEGNESDWDEDADTENHIATRDDEARDLDRGGDRRWNNGVYEFNSEPDIENHDPIDCCHDWIKATTDDVNKGQKYVCERCWRDIFPRPYTYPEVVELMDHGFIPEKSITDGEDHGTPQLRLLICTRCSITHCDDCRNDDTATRVLGGRNTREN</sequence>
<dbReference type="PANTHER" id="PTHR11685">
    <property type="entry name" value="RBR FAMILY RING FINGER AND IBR DOMAIN-CONTAINING"/>
    <property type="match status" value="1"/>
</dbReference>
<proteinExistence type="predicted"/>
<dbReference type="EMBL" id="LGRN01000010">
    <property type="protein sequence ID" value="OJD19428.1"/>
    <property type="molecule type" value="Genomic_DNA"/>
</dbReference>
<organism evidence="8 9">
    <name type="scientific">Emergomyces pasteurianus Ep9510</name>
    <dbReference type="NCBI Taxonomy" id="1447872"/>
    <lineage>
        <taxon>Eukaryota</taxon>
        <taxon>Fungi</taxon>
        <taxon>Dikarya</taxon>
        <taxon>Ascomycota</taxon>
        <taxon>Pezizomycotina</taxon>
        <taxon>Eurotiomycetes</taxon>
        <taxon>Eurotiomycetidae</taxon>
        <taxon>Onygenales</taxon>
        <taxon>Ajellomycetaceae</taxon>
        <taxon>Emergomyces</taxon>
    </lineage>
</organism>
<evidence type="ECO:0000256" key="5">
    <source>
        <dbReference type="ARBA" id="ARBA00022786"/>
    </source>
</evidence>
<dbReference type="STRING" id="1447872.A0A1J9QU76"/>
<protein>
    <recommendedName>
        <fullName evidence="7">RING-type domain-containing protein</fullName>
    </recommendedName>
</protein>
<dbReference type="PROSITE" id="PS51873">
    <property type="entry name" value="TRIAD"/>
    <property type="match status" value="1"/>
</dbReference>
<keyword evidence="5" id="KW-0833">Ubl conjugation pathway</keyword>
<dbReference type="OrthoDB" id="10009520at2759"/>
<dbReference type="GO" id="GO:0004842">
    <property type="term" value="F:ubiquitin-protein transferase activity"/>
    <property type="evidence" value="ECO:0007669"/>
    <property type="project" value="InterPro"/>
</dbReference>
<keyword evidence="3" id="KW-0677">Repeat</keyword>
<dbReference type="Pfam" id="PF26200">
    <property type="entry name" value="Rcat_RNF216"/>
    <property type="match status" value="1"/>
</dbReference>